<organism evidence="2 3">
    <name type="scientific">Roseibaca calidilacus</name>
    <dbReference type="NCBI Taxonomy" id="1666912"/>
    <lineage>
        <taxon>Bacteria</taxon>
        <taxon>Pseudomonadati</taxon>
        <taxon>Pseudomonadota</taxon>
        <taxon>Alphaproteobacteria</taxon>
        <taxon>Rhodobacterales</taxon>
        <taxon>Paracoccaceae</taxon>
        <taxon>Roseinatronobacter</taxon>
    </lineage>
</organism>
<dbReference type="Proteomes" id="UP000182045">
    <property type="component" value="Unassembled WGS sequence"/>
</dbReference>
<feature type="compositionally biased region" description="Low complexity" evidence="1">
    <location>
        <begin position="52"/>
        <end position="63"/>
    </location>
</feature>
<evidence type="ECO:0000313" key="3">
    <source>
        <dbReference type="Proteomes" id="UP000182045"/>
    </source>
</evidence>
<keyword evidence="3" id="KW-1185">Reference proteome</keyword>
<dbReference type="EMBL" id="FBYC01000004">
    <property type="protein sequence ID" value="CUX82807.1"/>
    <property type="molecule type" value="Genomic_DNA"/>
</dbReference>
<name>A0ABP2BZ01_9RHOB</name>
<feature type="region of interest" description="Disordered" evidence="1">
    <location>
        <begin position="47"/>
        <end position="93"/>
    </location>
</feature>
<evidence type="ECO:0000313" key="2">
    <source>
        <dbReference type="EMBL" id="CUX82807.1"/>
    </source>
</evidence>
<dbReference type="RefSeq" id="WP_072246690.1">
    <property type="nucleotide sequence ID" value="NZ_FBYC01000004.1"/>
</dbReference>
<sequence>MTEAMSRHEIEDVLSSIRRLVTHEERPAQPKPASPGKLVLTSALRVDGGAGTSATPTAADNATPPAPSSGAQQANAPQPGIVSQHGHPSFADAPMRAPLLTRIAQAGRDAAQVQMQTAPAPMAEAPLPESESQLETTLARLEEALAIAPTKAPDPAETVIDEDALAEMVARIVRQELQGELGERITRNIRKLVRAEVARELQMRNL</sequence>
<evidence type="ECO:0000256" key="1">
    <source>
        <dbReference type="SAM" id="MobiDB-lite"/>
    </source>
</evidence>
<protein>
    <submittedName>
        <fullName evidence="2">Uncharacterized protein</fullName>
    </submittedName>
</protein>
<comment type="caution">
    <text evidence="2">The sequence shown here is derived from an EMBL/GenBank/DDBJ whole genome shotgun (WGS) entry which is preliminary data.</text>
</comment>
<gene>
    <name evidence="2" type="ORF">Ga0058931_2595</name>
</gene>
<accession>A0ABP2BZ01</accession>
<proteinExistence type="predicted"/>
<reference evidence="2 3" key="1">
    <citation type="submission" date="2016-01" db="EMBL/GenBank/DDBJ databases">
        <authorList>
            <person name="Varghese N."/>
        </authorList>
    </citation>
    <scope>NUCLEOTIDE SEQUENCE [LARGE SCALE GENOMIC DNA]</scope>
    <source>
        <strain evidence="2 3">HL-91</strain>
    </source>
</reference>